<accession>A0A1H0UPB9</accession>
<dbReference type="InterPro" id="IPR036866">
    <property type="entry name" value="RibonucZ/Hydroxyglut_hydro"/>
</dbReference>
<dbReference type="AlphaFoldDB" id="A0A1H0UPB9"/>
<dbReference type="InterPro" id="IPR001279">
    <property type="entry name" value="Metallo-B-lactamas"/>
</dbReference>
<evidence type="ECO:0000259" key="2">
    <source>
        <dbReference type="SMART" id="SM00849"/>
    </source>
</evidence>
<organism evidence="3 4">
    <name type="scientific">Litchfieldia salsa</name>
    <dbReference type="NCBI Taxonomy" id="930152"/>
    <lineage>
        <taxon>Bacteria</taxon>
        <taxon>Bacillati</taxon>
        <taxon>Bacillota</taxon>
        <taxon>Bacilli</taxon>
        <taxon>Bacillales</taxon>
        <taxon>Bacillaceae</taxon>
        <taxon>Litchfieldia</taxon>
    </lineage>
</organism>
<dbReference type="PANTHER" id="PTHR46018:SF4">
    <property type="entry name" value="METALLO-HYDROLASE YHFI-RELATED"/>
    <property type="match status" value="1"/>
</dbReference>
<dbReference type="STRING" id="930152.SAMN05216565_10568"/>
<dbReference type="Gene3D" id="3.60.15.10">
    <property type="entry name" value="Ribonuclease Z/Hydroxyacylglutathione hydrolase-like"/>
    <property type="match status" value="1"/>
</dbReference>
<dbReference type="RefSeq" id="WP_090854205.1">
    <property type="nucleotide sequence ID" value="NZ_FNJU01000005.1"/>
</dbReference>
<dbReference type="GO" id="GO:0042781">
    <property type="term" value="F:3'-tRNA processing endoribonuclease activity"/>
    <property type="evidence" value="ECO:0007669"/>
    <property type="project" value="TreeGrafter"/>
</dbReference>
<feature type="domain" description="Metallo-beta-lactamase" evidence="2">
    <location>
        <begin position="18"/>
        <end position="211"/>
    </location>
</feature>
<reference evidence="4" key="1">
    <citation type="submission" date="2016-10" db="EMBL/GenBank/DDBJ databases">
        <authorList>
            <person name="Varghese N."/>
            <person name="Submissions S."/>
        </authorList>
    </citation>
    <scope>NUCLEOTIDE SEQUENCE [LARGE SCALE GENOMIC DNA]</scope>
    <source>
        <strain evidence="4">IBRC-M10078</strain>
    </source>
</reference>
<dbReference type="Pfam" id="PF12706">
    <property type="entry name" value="Lactamase_B_2"/>
    <property type="match status" value="1"/>
</dbReference>
<dbReference type="PANTHER" id="PTHR46018">
    <property type="entry name" value="ZINC PHOSPHODIESTERASE ELAC PROTEIN 1"/>
    <property type="match status" value="1"/>
</dbReference>
<proteinExistence type="predicted"/>
<dbReference type="EMBL" id="FNJU01000005">
    <property type="protein sequence ID" value="SDP67940.1"/>
    <property type="molecule type" value="Genomic_DNA"/>
</dbReference>
<dbReference type="CDD" id="cd07716">
    <property type="entry name" value="RNaseZ_short-form-like_MBL-fold"/>
    <property type="match status" value="1"/>
</dbReference>
<evidence type="ECO:0000256" key="1">
    <source>
        <dbReference type="ARBA" id="ARBA00022833"/>
    </source>
</evidence>
<protein>
    <submittedName>
        <fullName evidence="3">Ribonuclease BN, tRNA processing enzyme</fullName>
    </submittedName>
</protein>
<dbReference type="OrthoDB" id="9794898at2"/>
<name>A0A1H0UPB9_9BACI</name>
<gene>
    <name evidence="3" type="ORF">SAMN05216565_10568</name>
</gene>
<keyword evidence="1" id="KW-0862">Zinc</keyword>
<evidence type="ECO:0000313" key="4">
    <source>
        <dbReference type="Proteomes" id="UP000199159"/>
    </source>
</evidence>
<keyword evidence="4" id="KW-1185">Reference proteome</keyword>
<dbReference type="SMART" id="SM00849">
    <property type="entry name" value="Lactamase_B"/>
    <property type="match status" value="1"/>
</dbReference>
<sequence>MKVTVVGYWGGYPGVNEATSGYLFEHEGFRLLVDCGSGVLAQLQNYIEISELDAVIISHYHHDHIADIGPLQYARLISNYLNKSSNNLPIYGHEEDLVAFSKLTYKNITSSEAYIPEQVLHIGPFAITFMKTKHPAICYAMRIVAGEHTIVFTGDSSYVEGFIPFSVNADLLICECNLYGDQEGAEMGHMNSIEAGKIAEEAKVKNLLLTHLPHYGNHEILQHEAASIFNGNLFLARQGFIFEP</sequence>
<dbReference type="SUPFAM" id="SSF56281">
    <property type="entry name" value="Metallo-hydrolase/oxidoreductase"/>
    <property type="match status" value="1"/>
</dbReference>
<dbReference type="Proteomes" id="UP000199159">
    <property type="component" value="Unassembled WGS sequence"/>
</dbReference>
<evidence type="ECO:0000313" key="3">
    <source>
        <dbReference type="EMBL" id="SDP67940.1"/>
    </source>
</evidence>